<organism evidence="3 4">
    <name type="scientific">Lobosporangium transversale</name>
    <dbReference type="NCBI Taxonomy" id="64571"/>
    <lineage>
        <taxon>Eukaryota</taxon>
        <taxon>Fungi</taxon>
        <taxon>Fungi incertae sedis</taxon>
        <taxon>Mucoromycota</taxon>
        <taxon>Mortierellomycotina</taxon>
        <taxon>Mortierellomycetes</taxon>
        <taxon>Mortierellales</taxon>
        <taxon>Mortierellaceae</taxon>
        <taxon>Lobosporangium</taxon>
    </lineage>
</organism>
<dbReference type="Proteomes" id="UP000193648">
    <property type="component" value="Unassembled WGS sequence"/>
</dbReference>
<protein>
    <recommendedName>
        <fullName evidence="2">DUF3533 domain-containing protein</fullName>
    </recommendedName>
</protein>
<comment type="caution">
    <text evidence="3">The sequence shown here is derived from an EMBL/GenBank/DDBJ whole genome shotgun (WGS) entry which is preliminary data.</text>
</comment>
<dbReference type="OrthoDB" id="2140105at2759"/>
<evidence type="ECO:0000313" key="4">
    <source>
        <dbReference type="Proteomes" id="UP000193648"/>
    </source>
</evidence>
<dbReference type="InterPro" id="IPR022703">
    <property type="entry name" value="DUF3533"/>
</dbReference>
<evidence type="ECO:0000259" key="2">
    <source>
        <dbReference type="Pfam" id="PF12051"/>
    </source>
</evidence>
<name>A0A1Y2GKS4_9FUNG</name>
<evidence type="ECO:0000313" key="3">
    <source>
        <dbReference type="EMBL" id="ORZ13844.1"/>
    </source>
</evidence>
<gene>
    <name evidence="3" type="ORF">BCR41DRAFT_397006</name>
</gene>
<evidence type="ECO:0000256" key="1">
    <source>
        <dbReference type="SAM" id="MobiDB-lite"/>
    </source>
</evidence>
<dbReference type="GeneID" id="33570698"/>
<dbReference type="AlphaFoldDB" id="A0A1Y2GKS4"/>
<dbReference type="Pfam" id="PF12051">
    <property type="entry name" value="DUF3533"/>
    <property type="match status" value="1"/>
</dbReference>
<dbReference type="InParanoid" id="A0A1Y2GKS4"/>
<sequence>MCFNGLPFLPLSRSSASPLLSPAILIHDFHTLTSIQISRVSMDRDAIEFIVSSDEKPSFQSKAPTTSATPIAAVVPQAPYLQGQTGIDKSAQCFLGSLPSSPPFRPIQLSTSKYKTMITINKTVHLRQMASKRDPLKIIVFSGANDQNPLLSQSISIRHQKHPNNANSDIHVNDSNVTQTGYATTAVSYSPYYHYIPMSSSTHYSYQYIRNEYERRYKTGIPGEDGVEPETNVFYYTYNTPDMPKKPRSLAGSRQTSENTGCGDSIVLCALVPLLFSRTVSTVHQKISTLSGFSSYAYENNQTTSPLINVPQELETPVAFGELDLHLPTASIIASATSCGICDGCPVTATTCFPVLPFDDLRSFTWGIWNNFRISWSVPIIIPGNAASSSCCSVSGSLLNSYDVYPLTTTTFVIMNIVAVFNPIEPMPPFYRWAYTVPFLNAVQATRYVLMESYNRLNYKLLIFFCRVVLSITLLPFAIARQKRLLTNNRKIEEWDRKESQHHQRHYTNSKVSYQQFSTVALKATRLTTGGARGLQVMDERQYCRHVINDVDDMSSEYYGLDGPDEETHCRHLDITNKSQNTRPLQHRAFSSSAASSAQLKSQACHTCPRPDGGDSMGISQSHAGMPKLNRHPYASELVRSSSPDEVK</sequence>
<dbReference type="RefSeq" id="XP_021880628.1">
    <property type="nucleotide sequence ID" value="XM_022028855.1"/>
</dbReference>
<accession>A0A1Y2GKS4</accession>
<feature type="domain" description="DUF3533" evidence="2">
    <location>
        <begin position="403"/>
        <end position="471"/>
    </location>
</feature>
<proteinExistence type="predicted"/>
<reference evidence="3 4" key="1">
    <citation type="submission" date="2016-07" db="EMBL/GenBank/DDBJ databases">
        <title>Pervasive Adenine N6-methylation of Active Genes in Fungi.</title>
        <authorList>
            <consortium name="DOE Joint Genome Institute"/>
            <person name="Mondo S.J."/>
            <person name="Dannebaum R.O."/>
            <person name="Kuo R.C."/>
            <person name="Labutti K."/>
            <person name="Haridas S."/>
            <person name="Kuo A."/>
            <person name="Salamov A."/>
            <person name="Ahrendt S.R."/>
            <person name="Lipzen A."/>
            <person name="Sullivan W."/>
            <person name="Andreopoulos W.B."/>
            <person name="Clum A."/>
            <person name="Lindquist E."/>
            <person name="Daum C."/>
            <person name="Ramamoorthy G.K."/>
            <person name="Gryganskyi A."/>
            <person name="Culley D."/>
            <person name="Magnuson J.K."/>
            <person name="James T.Y."/>
            <person name="O'Malley M.A."/>
            <person name="Stajich J.E."/>
            <person name="Spatafora J.W."/>
            <person name="Visel A."/>
            <person name="Grigoriev I.V."/>
        </authorList>
    </citation>
    <scope>NUCLEOTIDE SEQUENCE [LARGE SCALE GENOMIC DNA]</scope>
    <source>
        <strain evidence="3 4">NRRL 3116</strain>
    </source>
</reference>
<keyword evidence="4" id="KW-1185">Reference proteome</keyword>
<dbReference type="EMBL" id="MCFF01000022">
    <property type="protein sequence ID" value="ORZ13844.1"/>
    <property type="molecule type" value="Genomic_DNA"/>
</dbReference>
<feature type="region of interest" description="Disordered" evidence="1">
    <location>
        <begin position="601"/>
        <end position="648"/>
    </location>
</feature>